<dbReference type="GO" id="GO:0009279">
    <property type="term" value="C:cell outer membrane"/>
    <property type="evidence" value="ECO:0007669"/>
    <property type="project" value="UniProtKB-SubCell"/>
</dbReference>
<dbReference type="GO" id="GO:0015920">
    <property type="term" value="P:lipopolysaccharide transport"/>
    <property type="evidence" value="ECO:0007669"/>
    <property type="project" value="TreeGrafter"/>
</dbReference>
<accession>A0A7C9K9Z3</accession>
<comment type="caution">
    <text evidence="7">The sequence shown here is derived from an EMBL/GenBank/DDBJ whole genome shotgun (WGS) entry which is preliminary data.</text>
</comment>
<evidence type="ECO:0000256" key="3">
    <source>
        <dbReference type="ARBA" id="ARBA00023139"/>
    </source>
</evidence>
<keyword evidence="4 6" id="KW-0998">Cell outer membrane</keyword>
<dbReference type="HAMAP" id="MF_01186">
    <property type="entry name" value="LPS_assembly_LptE"/>
    <property type="match status" value="1"/>
</dbReference>
<comment type="subunit">
    <text evidence="6">Component of the lipopolysaccharide transport and assembly complex. Interacts with LptD.</text>
</comment>
<comment type="similarity">
    <text evidence="6">Belongs to the LptE lipoprotein family.</text>
</comment>
<dbReference type="GO" id="GO:1990351">
    <property type="term" value="C:transporter complex"/>
    <property type="evidence" value="ECO:0007669"/>
    <property type="project" value="TreeGrafter"/>
</dbReference>
<evidence type="ECO:0000256" key="6">
    <source>
        <dbReference type="HAMAP-Rule" id="MF_01186"/>
    </source>
</evidence>
<reference evidence="7 8" key="1">
    <citation type="submission" date="2019-09" db="EMBL/GenBank/DDBJ databases">
        <title>H2 Metabolism Revealed by Metagenomic Analysis in Subglacial Sediment of East Antarctica.</title>
        <authorList>
            <person name="Yang Z."/>
            <person name="Zhang Y."/>
            <person name="Lv Y."/>
            <person name="Yan W."/>
            <person name="Xiao X."/>
            <person name="Sun B."/>
            <person name="Ma H."/>
        </authorList>
    </citation>
    <scope>NUCLEOTIDE SEQUENCE [LARGE SCALE GENOMIC DNA]</scope>
    <source>
        <strain evidence="7">Bin2_2</strain>
    </source>
</reference>
<comment type="subcellular location">
    <subcellularLocation>
        <location evidence="6">Cell outer membrane</location>
        <topology evidence="6">Lipid-anchor</topology>
    </subcellularLocation>
</comment>
<dbReference type="InterPro" id="IPR007485">
    <property type="entry name" value="LPS_assembly_LptE"/>
</dbReference>
<evidence type="ECO:0000313" key="7">
    <source>
        <dbReference type="EMBL" id="NDP48014.1"/>
    </source>
</evidence>
<dbReference type="Gene3D" id="3.30.160.150">
    <property type="entry name" value="Lipoprotein like domain"/>
    <property type="match status" value="1"/>
</dbReference>
<gene>
    <name evidence="6" type="primary">lptE</name>
    <name evidence="7" type="ORF">GZ085_06390</name>
</gene>
<comment type="function">
    <text evidence="6">Together with LptD, is involved in the assembly of lipopolysaccharide (LPS) at the surface of the outer membrane. Required for the proper assembly of LptD. Binds LPS and may serve as the LPS recognition site at the outer membrane.</text>
</comment>
<dbReference type="EMBL" id="JAAFGW010000073">
    <property type="protein sequence ID" value="NDP48014.1"/>
    <property type="molecule type" value="Genomic_DNA"/>
</dbReference>
<dbReference type="AlphaFoldDB" id="A0A7C9K9Z3"/>
<keyword evidence="5 6" id="KW-0449">Lipoprotein</keyword>
<proteinExistence type="inferred from homology"/>
<dbReference type="PANTHER" id="PTHR38098">
    <property type="entry name" value="LPS-ASSEMBLY LIPOPROTEIN LPTE"/>
    <property type="match status" value="1"/>
</dbReference>
<keyword evidence="7" id="KW-0812">Transmembrane</keyword>
<protein>
    <recommendedName>
        <fullName evidence="6">LPS-assembly lipoprotein LptE</fullName>
    </recommendedName>
</protein>
<dbReference type="Pfam" id="PF04390">
    <property type="entry name" value="LptE"/>
    <property type="match status" value="1"/>
</dbReference>
<evidence type="ECO:0000256" key="4">
    <source>
        <dbReference type="ARBA" id="ARBA00023237"/>
    </source>
</evidence>
<dbReference type="GO" id="GO:0043165">
    <property type="term" value="P:Gram-negative-bacterium-type cell outer membrane assembly"/>
    <property type="evidence" value="ECO:0007669"/>
    <property type="project" value="UniProtKB-UniRule"/>
</dbReference>
<keyword evidence="1 6" id="KW-0732">Signal</keyword>
<dbReference type="PANTHER" id="PTHR38098:SF1">
    <property type="entry name" value="LPS-ASSEMBLY LIPOPROTEIN LPTE"/>
    <property type="match status" value="1"/>
</dbReference>
<evidence type="ECO:0000256" key="1">
    <source>
        <dbReference type="ARBA" id="ARBA00022729"/>
    </source>
</evidence>
<evidence type="ECO:0000256" key="2">
    <source>
        <dbReference type="ARBA" id="ARBA00023136"/>
    </source>
</evidence>
<organism evidence="7 8">
    <name type="scientific">Sulfuriferula multivorans</name>
    <dbReference type="NCBI Taxonomy" id="1559896"/>
    <lineage>
        <taxon>Bacteria</taxon>
        <taxon>Pseudomonadati</taxon>
        <taxon>Pseudomonadota</taxon>
        <taxon>Betaproteobacteria</taxon>
        <taxon>Nitrosomonadales</taxon>
        <taxon>Sulfuricellaceae</taxon>
        <taxon>Sulfuriferula</taxon>
    </lineage>
</organism>
<name>A0A7C9K9Z3_9PROT</name>
<keyword evidence="3 6" id="KW-0564">Palmitate</keyword>
<dbReference type="Proteomes" id="UP000483432">
    <property type="component" value="Unassembled WGS sequence"/>
</dbReference>
<keyword evidence="2 6" id="KW-0472">Membrane</keyword>
<dbReference type="GO" id="GO:0001530">
    <property type="term" value="F:lipopolysaccharide binding"/>
    <property type="evidence" value="ECO:0007669"/>
    <property type="project" value="TreeGrafter"/>
</dbReference>
<evidence type="ECO:0000256" key="5">
    <source>
        <dbReference type="ARBA" id="ARBA00023288"/>
    </source>
</evidence>
<evidence type="ECO:0000313" key="8">
    <source>
        <dbReference type="Proteomes" id="UP000483432"/>
    </source>
</evidence>
<sequence length="165" mass="17982">MNRRIFLAAFPAVLVAGCGFQLRRLEGIPFASLYVDAPPNSVVAQHIIASLKSNKATRLADSATEAEAVLKIHSETRRKSILSLSGAGRVTEYRLDLNVSYTVSGKNDRALAAPEVIELSRDLTYDDSLLLAKSAEEGLLNRDMEDDATRRILRRLQSIKPGGGS</sequence>
<dbReference type="PROSITE" id="PS51257">
    <property type="entry name" value="PROKAR_LIPOPROTEIN"/>
    <property type="match status" value="1"/>
</dbReference>